<dbReference type="PROSITE" id="PS51194">
    <property type="entry name" value="HELICASE_CTER"/>
    <property type="match status" value="1"/>
</dbReference>
<dbReference type="EMBL" id="JBHSTI010000008">
    <property type="protein sequence ID" value="MFC6238018.1"/>
    <property type="molecule type" value="Genomic_DNA"/>
</dbReference>
<proteinExistence type="predicted"/>
<keyword evidence="5" id="KW-1185">Reference proteome</keyword>
<evidence type="ECO:0000259" key="3">
    <source>
        <dbReference type="PROSITE" id="PS51194"/>
    </source>
</evidence>
<dbReference type="Gene3D" id="3.40.50.10810">
    <property type="entry name" value="Tandem AAA-ATPase domain"/>
    <property type="match status" value="1"/>
</dbReference>
<feature type="domain" description="Helicase ATP-binding" evidence="2">
    <location>
        <begin position="297"/>
        <end position="453"/>
    </location>
</feature>
<dbReference type="SUPFAM" id="SSF52540">
    <property type="entry name" value="P-loop containing nucleoside triphosphate hydrolases"/>
    <property type="match status" value="2"/>
</dbReference>
<dbReference type="InterPro" id="IPR027417">
    <property type="entry name" value="P-loop_NTPase"/>
</dbReference>
<evidence type="ECO:0000313" key="5">
    <source>
        <dbReference type="Proteomes" id="UP001596138"/>
    </source>
</evidence>
<dbReference type="InterPro" id="IPR000330">
    <property type="entry name" value="SNF2_N"/>
</dbReference>
<dbReference type="SMART" id="SM00487">
    <property type="entry name" value="DEXDc"/>
    <property type="match status" value="1"/>
</dbReference>
<name>A0ABW1T031_9ACTN</name>
<keyword evidence="1 4" id="KW-0378">Hydrolase</keyword>
<dbReference type="GO" id="GO:0016787">
    <property type="term" value="F:hydrolase activity"/>
    <property type="evidence" value="ECO:0007669"/>
    <property type="project" value="UniProtKB-KW"/>
</dbReference>
<comment type="caution">
    <text evidence="4">The sequence shown here is derived from an EMBL/GenBank/DDBJ whole genome shotgun (WGS) entry which is preliminary data.</text>
</comment>
<protein>
    <submittedName>
        <fullName evidence="4">DEAD/DEAH box helicase</fullName>
        <ecNumber evidence="4">3.6.4.-</ecNumber>
    </submittedName>
</protein>
<dbReference type="RefSeq" id="WP_386765847.1">
    <property type="nucleotide sequence ID" value="NZ_JBHSTI010000008.1"/>
</dbReference>
<sequence length="725" mass="78738">MPENAVTREELRSLLARAQMLAAQAESITSTSAGSSREVADGYRAVVARMVARELGSIPVARLRDVTEGRLRLGPIESRYKTVAQLQNVSAYTLMQLPGVGEATASQVVAAVHTVARTVEDGFRLRIDLDASDPVTTDLLRSTWRYDSVTRAVAPVREPAGRMSNELERLAVEAKPAGYGALRSLFTSRAKKDGARAAVERIEQWMRWSDSPANAAAWTGAIAAIQAPTPSAADAWRAFETRSPEFYGALGEVVDLRLDVGSAQGFLPAEIVAKVEEQLLDTSMLKVSLRGYQSFGARFALVQRKVIIGDEMGLGKTIQALAVMTHLASSGKAHFLVVCPASVLVNWIREIRTRSDLQAYQLHGPDTARQQGLWTQRGGVAVTTFEGLRRLSLREVPLLVVDEAHFVKNPTAQRSQLVASWIAGAERTLFLTGTPMENRVEEFQNLVRYLQPQVANRVNPSHGLAGADAFRRAVAPVYLRRNQDDVLMELPDLMSVEEWESFGPSEAASYRDAVMGGNFMAMRRAAFDAVPVTAATKMARLLELCDEAAANGHKVLVFSFFRDVLDKVAESLGSRAHGPLTGSVPAAKRQAVVDGFTAASSDAVLVAQIQAGGVGLNVQAANIVILCEPQVKPSAEAQAIARAHRMGQVRKVQVHRLLVENSVDQRMLEILGAKQALFDEYAAKSDLASATPDAVDISETELAKTIVAAEQERLARELMEQQALQ</sequence>
<dbReference type="PROSITE" id="PS51192">
    <property type="entry name" value="HELICASE_ATP_BIND_1"/>
    <property type="match status" value="1"/>
</dbReference>
<evidence type="ECO:0000259" key="2">
    <source>
        <dbReference type="PROSITE" id="PS51192"/>
    </source>
</evidence>
<keyword evidence="4" id="KW-0547">Nucleotide-binding</keyword>
<dbReference type="InterPro" id="IPR049730">
    <property type="entry name" value="SNF2/RAD54-like_C"/>
</dbReference>
<dbReference type="EC" id="3.6.4.-" evidence="4"/>
<gene>
    <name evidence="4" type="ORF">ACFQGU_09015</name>
</gene>
<feature type="domain" description="Helicase C-terminal" evidence="3">
    <location>
        <begin position="537"/>
        <end position="686"/>
    </location>
</feature>
<keyword evidence="4" id="KW-0347">Helicase</keyword>
<reference evidence="5" key="1">
    <citation type="journal article" date="2019" name="Int. J. Syst. Evol. Microbiol.">
        <title>The Global Catalogue of Microorganisms (GCM) 10K type strain sequencing project: providing services to taxonomists for standard genome sequencing and annotation.</title>
        <authorList>
            <consortium name="The Broad Institute Genomics Platform"/>
            <consortium name="The Broad Institute Genome Sequencing Center for Infectious Disease"/>
            <person name="Wu L."/>
            <person name="Ma J."/>
        </authorList>
    </citation>
    <scope>NUCLEOTIDE SEQUENCE [LARGE SCALE GENOMIC DNA]</scope>
    <source>
        <strain evidence="5">CGMCC 4.7317</strain>
    </source>
</reference>
<dbReference type="InterPro" id="IPR038718">
    <property type="entry name" value="SNF2-like_sf"/>
</dbReference>
<dbReference type="Pfam" id="PF00271">
    <property type="entry name" value="Helicase_C"/>
    <property type="match status" value="1"/>
</dbReference>
<evidence type="ECO:0000256" key="1">
    <source>
        <dbReference type="ARBA" id="ARBA00022801"/>
    </source>
</evidence>
<dbReference type="SMART" id="SM00490">
    <property type="entry name" value="HELICc"/>
    <property type="match status" value="1"/>
</dbReference>
<dbReference type="PANTHER" id="PTHR10799">
    <property type="entry name" value="SNF2/RAD54 HELICASE FAMILY"/>
    <property type="match status" value="1"/>
</dbReference>
<dbReference type="Pfam" id="PF00176">
    <property type="entry name" value="SNF2-rel_dom"/>
    <property type="match status" value="1"/>
</dbReference>
<dbReference type="CDD" id="cd17919">
    <property type="entry name" value="DEXHc_Snf"/>
    <property type="match status" value="1"/>
</dbReference>
<dbReference type="Gene3D" id="3.40.50.300">
    <property type="entry name" value="P-loop containing nucleotide triphosphate hydrolases"/>
    <property type="match status" value="1"/>
</dbReference>
<organism evidence="4 5">
    <name type="scientific">Longivirga aurantiaca</name>
    <dbReference type="NCBI Taxonomy" id="1837743"/>
    <lineage>
        <taxon>Bacteria</taxon>
        <taxon>Bacillati</taxon>
        <taxon>Actinomycetota</taxon>
        <taxon>Actinomycetes</taxon>
        <taxon>Sporichthyales</taxon>
        <taxon>Sporichthyaceae</taxon>
        <taxon>Longivirga</taxon>
    </lineage>
</organism>
<dbReference type="CDD" id="cd18793">
    <property type="entry name" value="SF2_C_SNF"/>
    <property type="match status" value="1"/>
</dbReference>
<dbReference type="InterPro" id="IPR001650">
    <property type="entry name" value="Helicase_C-like"/>
</dbReference>
<accession>A0ABW1T031</accession>
<dbReference type="InterPro" id="IPR014001">
    <property type="entry name" value="Helicase_ATP-bd"/>
</dbReference>
<evidence type="ECO:0000313" key="4">
    <source>
        <dbReference type="EMBL" id="MFC6238018.1"/>
    </source>
</evidence>
<dbReference type="GO" id="GO:0004386">
    <property type="term" value="F:helicase activity"/>
    <property type="evidence" value="ECO:0007669"/>
    <property type="project" value="UniProtKB-KW"/>
</dbReference>
<dbReference type="Proteomes" id="UP001596138">
    <property type="component" value="Unassembled WGS sequence"/>
</dbReference>
<keyword evidence="4" id="KW-0067">ATP-binding</keyword>